<evidence type="ECO:0000313" key="1">
    <source>
        <dbReference type="EMBL" id="ANF98246.1"/>
    </source>
</evidence>
<reference evidence="2" key="1">
    <citation type="submission" date="2015-10" db="EMBL/GenBank/DDBJ databases">
        <title>Genome of Paenibacillus bovis sp. nov.</title>
        <authorList>
            <person name="Wu Z."/>
            <person name="Gao C."/>
            <person name="Liu Z."/>
            <person name="Zheng H."/>
        </authorList>
    </citation>
    <scope>NUCLEOTIDE SEQUENCE [LARGE SCALE GENOMIC DNA]</scope>
    <source>
        <strain evidence="2">BD3526</strain>
    </source>
</reference>
<name>A0A172ZKU3_9BACL</name>
<dbReference type="Proteomes" id="UP000078148">
    <property type="component" value="Chromosome"/>
</dbReference>
<keyword evidence="2" id="KW-1185">Reference proteome</keyword>
<organism evidence="1 2">
    <name type="scientific">Paenibacillus bovis</name>
    <dbReference type="NCBI Taxonomy" id="1616788"/>
    <lineage>
        <taxon>Bacteria</taxon>
        <taxon>Bacillati</taxon>
        <taxon>Bacillota</taxon>
        <taxon>Bacilli</taxon>
        <taxon>Bacillales</taxon>
        <taxon>Paenibacillaceae</taxon>
        <taxon>Paenibacillus</taxon>
    </lineage>
</organism>
<dbReference type="STRING" id="1616788.AR543_21120"/>
<dbReference type="KEGG" id="pbv:AR543_21120"/>
<sequence>MFRKDYLMGMIEDMASMISKAFGLKEEKKYTEALWEVDDLMRKNFRLNSELVNRMPTDEVIDMFRVGPTVEVDQLQGLARMIEVEADIYAAGGHEEDAVVRRIKSLHLFLYSAVNGADRSLLDYPQHIDGLLDQLEEYVLPAAVEKLMLEYEEQEGYYDNAVDALRRLNELDPAEGKQTGAAFYERMLRKSDEELQEGGITRADMEAAHARLQN</sequence>
<accession>A0A172ZKU3</accession>
<proteinExistence type="predicted"/>
<evidence type="ECO:0008006" key="3">
    <source>
        <dbReference type="Google" id="ProtNLM"/>
    </source>
</evidence>
<dbReference type="AlphaFoldDB" id="A0A172ZKU3"/>
<reference evidence="1 2" key="2">
    <citation type="journal article" date="2016" name="Int. J. Syst. Evol. Microbiol.">
        <title>Paenibacillus bovis sp. nov., isolated from raw yak (Bos grunniens) milk.</title>
        <authorList>
            <person name="Gao C."/>
            <person name="Han J."/>
            <person name="Liu Z."/>
            <person name="Xu X."/>
            <person name="Hang F."/>
            <person name="Wu Z."/>
        </authorList>
    </citation>
    <scope>NUCLEOTIDE SEQUENCE [LARGE SCALE GENOMIC DNA]</scope>
    <source>
        <strain evidence="1 2">BD3526</strain>
    </source>
</reference>
<dbReference type="EMBL" id="CP013023">
    <property type="protein sequence ID" value="ANF98246.1"/>
    <property type="molecule type" value="Genomic_DNA"/>
</dbReference>
<dbReference type="InterPro" id="IPR045507">
    <property type="entry name" value="DUF6483"/>
</dbReference>
<dbReference type="RefSeq" id="WP_060536323.1">
    <property type="nucleotide sequence ID" value="NZ_CP013023.1"/>
</dbReference>
<gene>
    <name evidence="1" type="ORF">AR543_21120</name>
</gene>
<dbReference type="OrthoDB" id="1905743at2"/>
<protein>
    <recommendedName>
        <fullName evidence="3">Tetratricopeptide repeat protein</fullName>
    </recommendedName>
</protein>
<dbReference type="Pfam" id="PF20092">
    <property type="entry name" value="DUF6483"/>
    <property type="match status" value="1"/>
</dbReference>
<evidence type="ECO:0000313" key="2">
    <source>
        <dbReference type="Proteomes" id="UP000078148"/>
    </source>
</evidence>